<dbReference type="Pfam" id="PF07007">
    <property type="entry name" value="LprI"/>
    <property type="match status" value="1"/>
</dbReference>
<reference evidence="2 3" key="1">
    <citation type="submission" date="2018-06" db="EMBL/GenBank/DDBJ databases">
        <title>Genomic Encyclopedia of Archaeal and Bacterial Type Strains, Phase II (KMG-II): from individual species to whole genera.</title>
        <authorList>
            <person name="Goeker M."/>
        </authorList>
    </citation>
    <scope>NUCLEOTIDE SEQUENCE [LARGE SCALE GENOMIC DNA]</scope>
    <source>
        <strain evidence="2 3">DSM 17205</strain>
    </source>
</reference>
<dbReference type="InterPro" id="IPR009739">
    <property type="entry name" value="LprI-like_N"/>
</dbReference>
<accession>A0ABX5PUJ9</accession>
<feature type="domain" description="Lysozyme inhibitor LprI-like N-terminal" evidence="1">
    <location>
        <begin position="41"/>
        <end position="132"/>
    </location>
</feature>
<dbReference type="RefSeq" id="WP_015363594.1">
    <property type="nucleotide sequence ID" value="NZ_QKZR01000007.1"/>
</dbReference>
<dbReference type="EMBL" id="QKZR01000007">
    <property type="protein sequence ID" value="PZX37160.1"/>
    <property type="molecule type" value="Genomic_DNA"/>
</dbReference>
<organism evidence="2 3">
    <name type="scientific">Nonlabens dokdonensis</name>
    <dbReference type="NCBI Taxonomy" id="328515"/>
    <lineage>
        <taxon>Bacteria</taxon>
        <taxon>Pseudomonadati</taxon>
        <taxon>Bacteroidota</taxon>
        <taxon>Flavobacteriia</taxon>
        <taxon>Flavobacteriales</taxon>
        <taxon>Flavobacteriaceae</taxon>
        <taxon>Nonlabens</taxon>
    </lineage>
</organism>
<proteinExistence type="predicted"/>
<evidence type="ECO:0000313" key="2">
    <source>
        <dbReference type="EMBL" id="PZX37160.1"/>
    </source>
</evidence>
<evidence type="ECO:0000259" key="1">
    <source>
        <dbReference type="Pfam" id="PF07007"/>
    </source>
</evidence>
<protein>
    <submittedName>
        <fullName evidence="2">Uncharacterized protein YecT (DUF1311 family)</fullName>
    </submittedName>
</protein>
<dbReference type="Gene3D" id="1.20.1270.180">
    <property type="match status" value="1"/>
</dbReference>
<dbReference type="Proteomes" id="UP000248584">
    <property type="component" value="Unassembled WGS sequence"/>
</dbReference>
<evidence type="ECO:0000313" key="3">
    <source>
        <dbReference type="Proteomes" id="UP000248584"/>
    </source>
</evidence>
<name>A0ABX5PUJ9_9FLAO</name>
<sequence>MKQLSLFTILFLGAISMAQNHKDSQRLSALDYMKLYSNVNCENQSGTMLEHKICLNKKFQKVDSVLNRRFVSYLDIIPNDSLKSKLKVYQENWVSNRRLQSELYSMDAQGNSLGILYLTAMIHTTQNRIEELELLIGR</sequence>
<comment type="caution">
    <text evidence="2">The sequence shown here is derived from an EMBL/GenBank/DDBJ whole genome shotgun (WGS) entry which is preliminary data.</text>
</comment>
<gene>
    <name evidence="2" type="ORF">LX97_03182</name>
</gene>
<keyword evidence="3" id="KW-1185">Reference proteome</keyword>